<evidence type="ECO:0000313" key="1">
    <source>
        <dbReference type="EMBL" id="RAS79631.1"/>
    </source>
</evidence>
<name>A0AAX1QDL4_9BACI</name>
<comment type="caution">
    <text evidence="1">The sequence shown here is derived from an EMBL/GenBank/DDBJ whole genome shotgun (WGS) entry which is preliminary data.</text>
</comment>
<gene>
    <name evidence="1" type="ORF">A3864_07415</name>
</gene>
<proteinExistence type="predicted"/>
<dbReference type="AlphaFoldDB" id="A0AAX1QDL4"/>
<protein>
    <submittedName>
        <fullName evidence="1">Uncharacterized protein</fullName>
    </submittedName>
</protein>
<sequence>MNRGFSVGHLNINVIGKRIGAFEKVFIVYSKEKFLFVFCNFLNIECVEIGRDLTCCREENKKPRLLRVGGIFHLYYEE</sequence>
<accession>A0AAX1QDL4</accession>
<dbReference type="EMBL" id="LVYK01000010">
    <property type="protein sequence ID" value="RAS79631.1"/>
    <property type="molecule type" value="Genomic_DNA"/>
</dbReference>
<evidence type="ECO:0000313" key="2">
    <source>
        <dbReference type="Proteomes" id="UP000250174"/>
    </source>
</evidence>
<dbReference type="Proteomes" id="UP000250174">
    <property type="component" value="Unassembled WGS sequence"/>
</dbReference>
<reference evidence="1 2" key="1">
    <citation type="submission" date="2016-03" db="EMBL/GenBank/DDBJ databases">
        <title>Comparison of Bacillus endophyticus and B. anthracis characteristics using whole genome sequence analysis and microbiological techniques.</title>
        <authorList>
            <person name="Lekota K.E."/>
            <person name="Mafofo J."/>
            <person name="Rees J."/>
            <person name="Muchadeyi F.C."/>
            <person name="Madoroba E."/>
            <person name="Van Heerden H."/>
        </authorList>
    </citation>
    <scope>NUCLEOTIDE SEQUENCE [LARGE SCALE GENOMIC DNA]</scope>
    <source>
        <strain evidence="1 2">3631_10C</strain>
    </source>
</reference>
<organism evidence="1 2">
    <name type="scientific">Priestia endophytica</name>
    <dbReference type="NCBI Taxonomy" id="135735"/>
    <lineage>
        <taxon>Bacteria</taxon>
        <taxon>Bacillati</taxon>
        <taxon>Bacillota</taxon>
        <taxon>Bacilli</taxon>
        <taxon>Bacillales</taxon>
        <taxon>Bacillaceae</taxon>
        <taxon>Priestia</taxon>
    </lineage>
</organism>